<dbReference type="InterPro" id="IPR050216">
    <property type="entry name" value="LRR_domain-containing"/>
</dbReference>
<dbReference type="InterPro" id="IPR032675">
    <property type="entry name" value="LRR_dom_sf"/>
</dbReference>
<keyword evidence="2" id="KW-0677">Repeat</keyword>
<evidence type="ECO:0008006" key="5">
    <source>
        <dbReference type="Google" id="ProtNLM"/>
    </source>
</evidence>
<dbReference type="Gene3D" id="3.80.10.10">
    <property type="entry name" value="Ribonuclease Inhibitor"/>
    <property type="match status" value="2"/>
</dbReference>
<keyword evidence="4" id="KW-1185">Reference proteome</keyword>
<dbReference type="PANTHER" id="PTHR48051:SF1">
    <property type="entry name" value="RAS SUPPRESSOR PROTEIN 1"/>
    <property type="match status" value="1"/>
</dbReference>
<reference evidence="3" key="3">
    <citation type="submission" date="2023-05" db="EMBL/GenBank/DDBJ databases">
        <authorList>
            <person name="Smith C.H."/>
        </authorList>
    </citation>
    <scope>NUCLEOTIDE SEQUENCE</scope>
    <source>
        <strain evidence="3">CHS0354</strain>
        <tissue evidence="3">Mantle</tissue>
    </source>
</reference>
<dbReference type="InterPro" id="IPR001611">
    <property type="entry name" value="Leu-rich_rpt"/>
</dbReference>
<evidence type="ECO:0000313" key="4">
    <source>
        <dbReference type="Proteomes" id="UP001195483"/>
    </source>
</evidence>
<dbReference type="AlphaFoldDB" id="A0AAE0WB48"/>
<dbReference type="InterPro" id="IPR003591">
    <property type="entry name" value="Leu-rich_rpt_typical-subtyp"/>
</dbReference>
<dbReference type="Pfam" id="PF13855">
    <property type="entry name" value="LRR_8"/>
    <property type="match status" value="1"/>
</dbReference>
<gene>
    <name evidence="3" type="ORF">CHS0354_006844</name>
</gene>
<sequence>MHIKLEHHVAGRKCHSVFCGILLRRFALIRQKKRIPRTDNMTAAVRILLNLLDNPVNLVCVAVCTVGKITPLPAVYRAQTAGVIRPFIPDGTALFIQRADICIPLQHPEQFGDYAFEMDFFGGNNREAFPQIKTHLRTEKGYRAGAGKLTTLTEEQIVVDPERVRALSLKRNFLTDFPEIVFRMSNLEFLIIRRNQISELPESIGKFTKLKFFDCVRNEIKNIPEELGKISTLRSCNFDDNNILSIPERISGLENLTRMSLNFNMLSDIPKTIGDLKSLRRLDIRGNNLTELPKEICRLTGLVYLNLRGNNIKTIPEDIGNLSRLRYLDLSGNQIQYIPSHSPV</sequence>
<dbReference type="Proteomes" id="UP001195483">
    <property type="component" value="Unassembled WGS sequence"/>
</dbReference>
<evidence type="ECO:0000313" key="3">
    <source>
        <dbReference type="EMBL" id="KAK3608803.1"/>
    </source>
</evidence>
<organism evidence="3 4">
    <name type="scientific">Potamilus streckersoni</name>
    <dbReference type="NCBI Taxonomy" id="2493646"/>
    <lineage>
        <taxon>Eukaryota</taxon>
        <taxon>Metazoa</taxon>
        <taxon>Spiralia</taxon>
        <taxon>Lophotrochozoa</taxon>
        <taxon>Mollusca</taxon>
        <taxon>Bivalvia</taxon>
        <taxon>Autobranchia</taxon>
        <taxon>Heteroconchia</taxon>
        <taxon>Palaeoheterodonta</taxon>
        <taxon>Unionida</taxon>
        <taxon>Unionoidea</taxon>
        <taxon>Unionidae</taxon>
        <taxon>Ambleminae</taxon>
        <taxon>Lampsilini</taxon>
        <taxon>Potamilus</taxon>
    </lineage>
</organism>
<evidence type="ECO:0000256" key="2">
    <source>
        <dbReference type="ARBA" id="ARBA00022737"/>
    </source>
</evidence>
<dbReference type="EMBL" id="JAEAOA010000469">
    <property type="protein sequence ID" value="KAK3608803.1"/>
    <property type="molecule type" value="Genomic_DNA"/>
</dbReference>
<proteinExistence type="predicted"/>
<dbReference type="SUPFAM" id="SSF52058">
    <property type="entry name" value="L domain-like"/>
    <property type="match status" value="1"/>
</dbReference>
<dbReference type="PROSITE" id="PS51450">
    <property type="entry name" value="LRR"/>
    <property type="match status" value="3"/>
</dbReference>
<dbReference type="SMART" id="SM00364">
    <property type="entry name" value="LRR_BAC"/>
    <property type="match status" value="6"/>
</dbReference>
<dbReference type="Pfam" id="PF00560">
    <property type="entry name" value="LRR_1"/>
    <property type="match status" value="1"/>
</dbReference>
<comment type="caution">
    <text evidence="3">The sequence shown here is derived from an EMBL/GenBank/DDBJ whole genome shotgun (WGS) entry which is preliminary data.</text>
</comment>
<dbReference type="GO" id="GO:0005737">
    <property type="term" value="C:cytoplasm"/>
    <property type="evidence" value="ECO:0007669"/>
    <property type="project" value="TreeGrafter"/>
</dbReference>
<keyword evidence="1" id="KW-0433">Leucine-rich repeat</keyword>
<protein>
    <recommendedName>
        <fullName evidence="5">Leucine-rich repeat domain-containing protein</fullName>
    </recommendedName>
</protein>
<dbReference type="PANTHER" id="PTHR48051">
    <property type="match status" value="1"/>
</dbReference>
<evidence type="ECO:0000256" key="1">
    <source>
        <dbReference type="ARBA" id="ARBA00022614"/>
    </source>
</evidence>
<accession>A0AAE0WB48</accession>
<reference evidence="3" key="1">
    <citation type="journal article" date="2021" name="Genome Biol. Evol.">
        <title>A High-Quality Reference Genome for a Parasitic Bivalve with Doubly Uniparental Inheritance (Bivalvia: Unionida).</title>
        <authorList>
            <person name="Smith C.H."/>
        </authorList>
    </citation>
    <scope>NUCLEOTIDE SEQUENCE</scope>
    <source>
        <strain evidence="3">CHS0354</strain>
    </source>
</reference>
<reference evidence="3" key="2">
    <citation type="journal article" date="2021" name="Genome Biol. Evol.">
        <title>Developing a high-quality reference genome for a parasitic bivalve with doubly uniparental inheritance (Bivalvia: Unionida).</title>
        <authorList>
            <person name="Smith C.H."/>
        </authorList>
    </citation>
    <scope>NUCLEOTIDE SEQUENCE</scope>
    <source>
        <strain evidence="3">CHS0354</strain>
        <tissue evidence="3">Mantle</tissue>
    </source>
</reference>
<name>A0AAE0WB48_9BIVA</name>
<dbReference type="SMART" id="SM00369">
    <property type="entry name" value="LRR_TYP"/>
    <property type="match status" value="5"/>
</dbReference>